<name>A0A397T209_9GLOM</name>
<dbReference type="InterPro" id="IPR002014">
    <property type="entry name" value="VHS_dom"/>
</dbReference>
<dbReference type="SUPFAM" id="SSF89009">
    <property type="entry name" value="GAT-like domain"/>
    <property type="match status" value="1"/>
</dbReference>
<dbReference type="GO" id="GO:0030479">
    <property type="term" value="C:actin cortical patch"/>
    <property type="evidence" value="ECO:0007669"/>
    <property type="project" value="TreeGrafter"/>
</dbReference>
<feature type="region of interest" description="Disordered" evidence="3">
    <location>
        <begin position="266"/>
        <end position="291"/>
    </location>
</feature>
<dbReference type="CDD" id="cd16980">
    <property type="entry name" value="VHS_Lsb5"/>
    <property type="match status" value="1"/>
</dbReference>
<evidence type="ECO:0008006" key="8">
    <source>
        <dbReference type="Google" id="ProtNLM"/>
    </source>
</evidence>
<gene>
    <name evidence="6" type="ORF">C1645_764997</name>
</gene>
<dbReference type="PROSITE" id="PS50179">
    <property type="entry name" value="VHS"/>
    <property type="match status" value="1"/>
</dbReference>
<keyword evidence="2" id="KW-0653">Protein transport</keyword>
<dbReference type="AlphaFoldDB" id="A0A397T209"/>
<dbReference type="SUPFAM" id="SSF48464">
    <property type="entry name" value="ENTH/VHS domain"/>
    <property type="match status" value="1"/>
</dbReference>
<dbReference type="GO" id="GO:0051666">
    <property type="term" value="P:actin cortical patch localization"/>
    <property type="evidence" value="ECO:0007669"/>
    <property type="project" value="TreeGrafter"/>
</dbReference>
<organism evidence="6 7">
    <name type="scientific">Glomus cerebriforme</name>
    <dbReference type="NCBI Taxonomy" id="658196"/>
    <lineage>
        <taxon>Eukaryota</taxon>
        <taxon>Fungi</taxon>
        <taxon>Fungi incertae sedis</taxon>
        <taxon>Mucoromycota</taxon>
        <taxon>Glomeromycotina</taxon>
        <taxon>Glomeromycetes</taxon>
        <taxon>Glomerales</taxon>
        <taxon>Glomeraceae</taxon>
        <taxon>Glomus</taxon>
    </lineage>
</organism>
<keyword evidence="7" id="KW-1185">Reference proteome</keyword>
<dbReference type="STRING" id="658196.A0A397T209"/>
<comment type="caution">
    <text evidence="6">The sequence shown here is derived from an EMBL/GenBank/DDBJ whole genome shotgun (WGS) entry which is preliminary data.</text>
</comment>
<dbReference type="Pfam" id="PF03127">
    <property type="entry name" value="GAT"/>
    <property type="match status" value="1"/>
</dbReference>
<sequence length="405" mass="45651">MGIFDKSKTVVTEYLEQCVNKKDDDWNLIIATCDAVNATENGAKEAAKFIRKKISKSVNVQHRTLTVLKAMADNCGAKFHAEIATKKFLDDIEFVVTSPNTDVVIRQEIVKLLGSLTEMFRNEPSLYQISNLYSKLTGTQVQTQKSVKYPIQNNNISNDVSTKAKIAEVIEISKNNIQLLTQTLSFTDPEKEDITKNELIQEFYTKCKSLHQSIMTYLSEIQEDQWMDTLLAVNQDFVNSFKMYEDMVERGQVKLAKQVSQEQSFRGSHLTHLDSEDAGVGGSSSYDPFADTNEVEYDPIVSGPSAKALGKMPASRFYDSTQNRNSSNNYNNYSSSYNEYQNKTSIYSDTQKVPSSLYNDATLFEEDEPSSESQQQYSNIAAPLEPVRSPNGNNNINGRQEHIVI</sequence>
<evidence type="ECO:0000256" key="1">
    <source>
        <dbReference type="ARBA" id="ARBA00022448"/>
    </source>
</evidence>
<evidence type="ECO:0000313" key="7">
    <source>
        <dbReference type="Proteomes" id="UP000265703"/>
    </source>
</evidence>
<dbReference type="Pfam" id="PF00790">
    <property type="entry name" value="VHS"/>
    <property type="match status" value="1"/>
</dbReference>
<evidence type="ECO:0000256" key="2">
    <source>
        <dbReference type="ARBA" id="ARBA00022927"/>
    </source>
</evidence>
<dbReference type="SMART" id="SM00288">
    <property type="entry name" value="VHS"/>
    <property type="match status" value="1"/>
</dbReference>
<evidence type="ECO:0000256" key="3">
    <source>
        <dbReference type="SAM" id="MobiDB-lite"/>
    </source>
</evidence>
<dbReference type="PANTHER" id="PTHR47789:SF1">
    <property type="entry name" value="LAS SEVENTEEN-BINDING PROTEIN 5"/>
    <property type="match status" value="1"/>
</dbReference>
<dbReference type="OrthoDB" id="10255964at2759"/>
<dbReference type="GO" id="GO:0007034">
    <property type="term" value="P:vacuolar transport"/>
    <property type="evidence" value="ECO:0007669"/>
    <property type="project" value="UniProtKB-ARBA"/>
</dbReference>
<dbReference type="Gene3D" id="1.20.58.160">
    <property type="match status" value="1"/>
</dbReference>
<evidence type="ECO:0000259" key="4">
    <source>
        <dbReference type="PROSITE" id="PS50179"/>
    </source>
</evidence>
<dbReference type="PANTHER" id="PTHR47789">
    <property type="entry name" value="LAS SEVENTEEN-BINDING PROTEIN 5"/>
    <property type="match status" value="1"/>
</dbReference>
<protein>
    <recommendedName>
        <fullName evidence="8">VHS domain-containing protein</fullName>
    </recommendedName>
</protein>
<accession>A0A397T209</accession>
<dbReference type="GO" id="GO:0043130">
    <property type="term" value="F:ubiquitin binding"/>
    <property type="evidence" value="ECO:0007669"/>
    <property type="project" value="InterPro"/>
</dbReference>
<evidence type="ECO:0000259" key="5">
    <source>
        <dbReference type="PROSITE" id="PS50909"/>
    </source>
</evidence>
<proteinExistence type="predicted"/>
<feature type="domain" description="VHS" evidence="4">
    <location>
        <begin position="23"/>
        <end position="144"/>
    </location>
</feature>
<dbReference type="InterPro" id="IPR004152">
    <property type="entry name" value="GAT_dom"/>
</dbReference>
<dbReference type="GO" id="GO:0007015">
    <property type="term" value="P:actin filament organization"/>
    <property type="evidence" value="ECO:0007669"/>
    <property type="project" value="InterPro"/>
</dbReference>
<dbReference type="GO" id="GO:0035091">
    <property type="term" value="F:phosphatidylinositol binding"/>
    <property type="evidence" value="ECO:0007669"/>
    <property type="project" value="InterPro"/>
</dbReference>
<dbReference type="EMBL" id="QKYT01000125">
    <property type="protein sequence ID" value="RIA92500.1"/>
    <property type="molecule type" value="Genomic_DNA"/>
</dbReference>
<feature type="region of interest" description="Disordered" evidence="3">
    <location>
        <begin position="384"/>
        <end position="405"/>
    </location>
</feature>
<keyword evidence="1" id="KW-0813">Transport</keyword>
<dbReference type="Gene3D" id="1.25.40.90">
    <property type="match status" value="1"/>
</dbReference>
<dbReference type="InterPro" id="IPR008942">
    <property type="entry name" value="ENTH_VHS"/>
</dbReference>
<dbReference type="GO" id="GO:0006897">
    <property type="term" value="P:endocytosis"/>
    <property type="evidence" value="ECO:0007669"/>
    <property type="project" value="InterPro"/>
</dbReference>
<dbReference type="InterPro" id="IPR038425">
    <property type="entry name" value="GAT_sf"/>
</dbReference>
<feature type="domain" description="GAT" evidence="5">
    <location>
        <begin position="161"/>
        <end position="249"/>
    </location>
</feature>
<dbReference type="Proteomes" id="UP000265703">
    <property type="component" value="Unassembled WGS sequence"/>
</dbReference>
<dbReference type="PROSITE" id="PS50909">
    <property type="entry name" value="GAT"/>
    <property type="match status" value="1"/>
</dbReference>
<evidence type="ECO:0000313" key="6">
    <source>
        <dbReference type="EMBL" id="RIA92500.1"/>
    </source>
</evidence>
<dbReference type="InterPro" id="IPR045007">
    <property type="entry name" value="LSB5"/>
</dbReference>
<reference evidence="6 7" key="1">
    <citation type="submission" date="2018-06" db="EMBL/GenBank/DDBJ databases">
        <title>Comparative genomics reveals the genomic features of Rhizophagus irregularis, R. cerebriforme, R. diaphanum and Gigaspora rosea, and their symbiotic lifestyle signature.</title>
        <authorList>
            <person name="Morin E."/>
            <person name="San Clemente H."/>
            <person name="Chen E.C.H."/>
            <person name="De La Providencia I."/>
            <person name="Hainaut M."/>
            <person name="Kuo A."/>
            <person name="Kohler A."/>
            <person name="Murat C."/>
            <person name="Tang N."/>
            <person name="Roy S."/>
            <person name="Loubradou J."/>
            <person name="Henrissat B."/>
            <person name="Grigoriev I.V."/>
            <person name="Corradi N."/>
            <person name="Roux C."/>
            <person name="Martin F.M."/>
        </authorList>
    </citation>
    <scope>NUCLEOTIDE SEQUENCE [LARGE SCALE GENOMIC DNA]</scope>
    <source>
        <strain evidence="6 7">DAOM 227022</strain>
    </source>
</reference>
<dbReference type="GO" id="GO:0015031">
    <property type="term" value="P:protein transport"/>
    <property type="evidence" value="ECO:0007669"/>
    <property type="project" value="UniProtKB-KW"/>
</dbReference>